<name>A0A4Q5IW73_9ACTN</name>
<dbReference type="OrthoDB" id="4013874at2"/>
<dbReference type="PANTHER" id="PTHR12121">
    <property type="entry name" value="CARBON CATABOLITE REPRESSOR PROTEIN 4"/>
    <property type="match status" value="1"/>
</dbReference>
<dbReference type="SUPFAM" id="SSF56219">
    <property type="entry name" value="DNase I-like"/>
    <property type="match status" value="1"/>
</dbReference>
<protein>
    <recommendedName>
        <fullName evidence="2">Endonuclease/exonuclease/phosphatase domain-containing protein</fullName>
    </recommendedName>
</protein>
<feature type="domain" description="Endonuclease/exonuclease/phosphatase" evidence="2">
    <location>
        <begin position="46"/>
        <end position="344"/>
    </location>
</feature>
<proteinExistence type="predicted"/>
<dbReference type="PANTHER" id="PTHR12121:SF36">
    <property type="entry name" value="ENDONUCLEASE_EXONUCLEASE_PHOSPHATASE DOMAIN-CONTAINING PROTEIN"/>
    <property type="match status" value="1"/>
</dbReference>
<dbReference type="Pfam" id="PF03372">
    <property type="entry name" value="Exo_endo_phos"/>
    <property type="match status" value="1"/>
</dbReference>
<comment type="caution">
    <text evidence="3">The sequence shown here is derived from an EMBL/GenBank/DDBJ whole genome shotgun (WGS) entry which is preliminary data.</text>
</comment>
<gene>
    <name evidence="3" type="ORF">ETU37_18215</name>
</gene>
<dbReference type="EMBL" id="SDPU01000032">
    <property type="protein sequence ID" value="RYU10312.1"/>
    <property type="molecule type" value="Genomic_DNA"/>
</dbReference>
<dbReference type="InterPro" id="IPR036691">
    <property type="entry name" value="Endo/exonu/phosph_ase_sf"/>
</dbReference>
<keyword evidence="1" id="KW-0732">Signal</keyword>
<keyword evidence="4" id="KW-1185">Reference proteome</keyword>
<evidence type="ECO:0000313" key="4">
    <source>
        <dbReference type="Proteomes" id="UP000291189"/>
    </source>
</evidence>
<dbReference type="AlphaFoldDB" id="A0A4Q5IW73"/>
<sequence length="354" mass="39713">MRTVGLIVTSLTALSLLVPTALLASPAAGEPAAAEARQASVDLRVASYNVRSVSLDQTAGEIRPWRERRGMVIANILSESVDVIGVQEVNPSKAFASRLVDGRNQFLDLRNGLNKAGGTFALTNRYAFNCKRPSTQHHCKKKNRGASQSDRILYNTQTITLVKQGKLKYAAQVGKDSPAHMAWAVLRSNVNGAEFLFTTTHLDPKHGKVRSKQWREMIRKINDLKKGRPVVATGDFNTHKFSPMAKRFLPRMKQAGYGDVLNQQYRVTRIAHPRAATTVNAWMNTANKFQRDVRSFGYWNEQFRVGNNIDWIWADNRLPVREYKVVTQWDPSTWQVNGTIPSDHNMVRATLGLG</sequence>
<dbReference type="Gene3D" id="3.60.10.10">
    <property type="entry name" value="Endonuclease/exonuclease/phosphatase"/>
    <property type="match status" value="1"/>
</dbReference>
<reference evidence="3 4" key="1">
    <citation type="submission" date="2019-01" db="EMBL/GenBank/DDBJ databases">
        <title>Nocardioides guangzhouensis sp. nov., an actinobacterium isolated from soil.</title>
        <authorList>
            <person name="Fu Y."/>
            <person name="Cai Y."/>
            <person name="Lin Z."/>
            <person name="Chen P."/>
        </authorList>
    </citation>
    <scope>NUCLEOTIDE SEQUENCE [LARGE SCALE GENOMIC DNA]</scope>
    <source>
        <strain evidence="3 4">NBRC 105384</strain>
    </source>
</reference>
<dbReference type="GO" id="GO:0000175">
    <property type="term" value="F:3'-5'-RNA exonuclease activity"/>
    <property type="evidence" value="ECO:0007669"/>
    <property type="project" value="TreeGrafter"/>
</dbReference>
<organism evidence="3 4">
    <name type="scientific">Nocardioides iriomotensis</name>
    <dbReference type="NCBI Taxonomy" id="715784"/>
    <lineage>
        <taxon>Bacteria</taxon>
        <taxon>Bacillati</taxon>
        <taxon>Actinomycetota</taxon>
        <taxon>Actinomycetes</taxon>
        <taxon>Propionibacteriales</taxon>
        <taxon>Nocardioidaceae</taxon>
        <taxon>Nocardioides</taxon>
    </lineage>
</organism>
<evidence type="ECO:0000313" key="3">
    <source>
        <dbReference type="EMBL" id="RYU10312.1"/>
    </source>
</evidence>
<dbReference type="Proteomes" id="UP000291189">
    <property type="component" value="Unassembled WGS sequence"/>
</dbReference>
<dbReference type="InterPro" id="IPR005135">
    <property type="entry name" value="Endo/exonuclease/phosphatase"/>
</dbReference>
<dbReference type="InterPro" id="IPR050410">
    <property type="entry name" value="CCR4/nocturin_mRNA_transcr"/>
</dbReference>
<evidence type="ECO:0000256" key="1">
    <source>
        <dbReference type="SAM" id="SignalP"/>
    </source>
</evidence>
<evidence type="ECO:0000259" key="2">
    <source>
        <dbReference type="Pfam" id="PF03372"/>
    </source>
</evidence>
<feature type="signal peptide" evidence="1">
    <location>
        <begin position="1"/>
        <end position="24"/>
    </location>
</feature>
<feature type="chain" id="PRO_5020303638" description="Endonuclease/exonuclease/phosphatase domain-containing protein" evidence="1">
    <location>
        <begin position="25"/>
        <end position="354"/>
    </location>
</feature>
<accession>A0A4Q5IW73</accession>